<protein>
    <submittedName>
        <fullName evidence="10">Nesprin-1</fullName>
    </submittedName>
</protein>
<dbReference type="GO" id="GO:0034993">
    <property type="term" value="C:meiotic nuclear membrane microtubule tethering complex"/>
    <property type="evidence" value="ECO:0007669"/>
    <property type="project" value="TreeGrafter"/>
</dbReference>
<dbReference type="InterPro" id="IPR036872">
    <property type="entry name" value="CH_dom_sf"/>
</dbReference>
<keyword evidence="11" id="KW-1185">Reference proteome</keyword>
<feature type="domain" description="Calponin-homology (CH)" evidence="9">
    <location>
        <begin position="348"/>
        <end position="453"/>
    </location>
</feature>
<feature type="domain" description="Calponin-homology (CH)" evidence="9">
    <location>
        <begin position="218"/>
        <end position="325"/>
    </location>
</feature>
<sequence length="3747" mass="423698">MLPHVTASACARAPWRARTRTGESPPLASSDPTTRGMNYATCYHSNTDADQPVYFTTNCSLDLVMAPTQSVRVHDSFEVQFACPNDTAATRASAFARASGLQANAVNDAAERYFTSNRLTLPSLETRRIARQQISESACERYTRVIDQLSAQQSDRQGSQSPHSRHHSPPSRLLSSFRTHIDPNPKLSRLEHCQTTLESMEEMTPEQKISTKRGEQDYVQKKTFTNWMNTYLIKANPPIKVNDLFEEIRDGVVLIRLLEILSRETLPVNITADMKPAHCLSNAKTALDFLGTKKIRLVNINPVDIVDGRPKIVLGLIWIIILYFQIEEQEEMLLELLGIPKTGNRSKITAKQALTTWVQNAFSEKFNIDIKDFGPSWRDGVAFNAIVHSIDPRLVDMREVERGSNRENLHRAFTVAEEKLGIPKILDPEDVDVEKPDEKSIMTYVAQFYKAYPETGKAKTLTSDEQEQRQFTEFLDTLQEAESRITESIQMNEDFKTAYSVYITTVELIEKYSKFVDLLQQKADDCILVGGQYSPRSGLDAFNHFEERLKEWRWWLLERLPGDLRQSGRWMVLVEQWMEQVDIGWSQDEEDGIPLPGNEETIHKLMEEQTKIFGPEVDNAVTEATRLKKFLAKSDLDESVAEKLEETMEEVMNKVDGYVVVLGASGCYRSVLNAMQESNLGELIEEWAELISGNRQNETLALVISAHEAFMPWEEKFALSGANPSPVSDLTNRLKSVVQLEQSARPLPLGATSEVIGYWLQRTADAFHPASLDDISLRELGQRLEERIQAWKTYETKLNEAVAQMEEVYRHLKSDHVGSKKVNLEVIEEMLQEAETAAGALGTQTQLSSVAISLRQLEELKVMIEEKAREEELLREAVEKRVQKVLTSISNWNGRAEAILTDPEQMPSKLDTKITAIQELMAETDSLEDLLQSIEQTKSGTLADAQVEEMDAVAMEFFQQQRTLSAQMKNLEQILAKSDEIENLLTQLEGEIQAPSKNFEELEATFNNGLPKLTALISDLENLIRSAPVKTYVQDLTFDESKERKAELADAWKFALSHDAVRLYDLAYDGKQPCKFVTPLKLEVVTSLQTLKTNHRMKVQGKQDLEEAFNVVDALIIEMARYFDAIESDLASVNVDLVKRGMAMFQDLEQTLDERLPKDMDYLRDVREAIHQLIPGHLERVQLIGKLENKVTDVEQRYEDLLQRKAAIEEESKKALARLQGFKEFTEVLQNVVGKAKAKLLALENGPRVSGKSAQKDLEAINSWYSDCNDLINMINACQNESIGLQTLLDDPDFNAPSGCVEIQQEHIELCEKINDLFTRANAFKTDFILFKDHEKTVELSLQEIKSSTSKPPGGSRHSLIASSTIDLSRRAEEIENQLQVKARTTEVLQEMQACVDRISATSLSTANVRLFQGELDELKKRVELAFTALLSEHGEVTRSLKAQSEVEDNLQSLEEWLAKMEDQVRLSSMEASTAQADRQILKSEFTRLTSLFKEISSTGSQRISSLLAKREEVSDETTRERKRRLKTRYDALVKIASQERDRCSKVLTAWNELDSSVNACNTLLHGVEGKLDRVADDNVDQEVDLLKDALQNASRRGLQNQRILEEVDSSLGDVDKAIHQIQQYQQRNLPLGLILTEVEDLLERRMQTKRRHEELSSASQRKRTIWTKLQDAHKTFNQLVEQANSDLLACRPSYPANLHPRQLKQISEAVESIRQKEAVCAKFVEEIKNAFSAHVDSKVAEMRHLCDELGEGIVSLLEMETGKVQKIKSDLDEAFSAQANISRKAEALCSSFTRVRNVLETTNSKMDELLKFKTSRSPEDVFNGLKGLADCLDQEERDALSNVTTDVEELQKAFHVPRQVPQFLCKLPDSLQECFSETSKRLAKVSSDASAKVTELEDLYFCLQKAVSDLETDVDKIVGLLEECEEVSSPTELPTLQAKLKECEGSYNSSVSKLKRVISQASKVKSSDKLTDLLAEASRLLTEGQIKHDAVKTRLKQQNVQFDQFTKSVSAACDAVNANISSLQQNVHFRLPIQDIQELKERLKSIEVLEEDLEAAEGSTPIEVSVLNTSTILPGIESKVNHLLQHTSTFSDIFVDDALRPLQTALKTYSGCLDKARESLEGVIEAASAWMAKSKEEMEELRTVSEDLKILDYCPSVDFDSSPTARMEGLQKARDMERSWLPQQLRQVEKLIREASANIAAGIDLANIGEIRARLEELQKSTTTVKTNVSKATLLWETRVSEERELKQLSAMAEALCERFRKDLDDIEPRYRFVSALEEEEMLSRLHFLKGQVPVGDELLAKIRSIASSDNSTLPTLSFLSMWENLAKHRLNALIEGVEKAISEKTGKEKEILMLQAWLDEFQHVVQQATIDAQSSNNIAALNDQLKQLKSQMSQWESLHFGPYSLKPGAKEKLTILEGQRGSIQKQLDQLERVIQEKGNIQKVVEDRLKQVMLEVEGLCAELESRFFNASQIQEATSAEEVCTNLRGSRESLKSLYEPKIENVLVKVYSLECDAASYPSLLGSLQACRQKVEGARKTLQIVDGNLSSQINAWEDVLSTAKKIDKWIHENETEGLTEKQDNTEVVAFPVEAFSKMESQRNTNRLQSIAEQRCLEVCSAKNRLDASATGKDQLSQLHRKANRITEDKVVLKSMLDNYEAKVNEKVDELQFKLQVAEEGLNRVKKLQVAVNNLDALVLECNEATSTMEELNRLSESAQTLLESEIKPHVQDDLELRVQLARGQRLLQIIQTWQRERQAQDRLVASERESLKVLTSSLRDWLQHWNRSLEEAQNTADLELGIQLTASIPSNKFRCLDNVRALHQDVQTKKREIEEVTERRGTRSLMENEAEDAELTSLRRGIAAGERKASRCVSELTEMCTHIERLRGSLAKTKEWIKSVKKRLERLKALRSRHDPIDIGEDGLSTEEIEATASELRQNQIHTLGLLQASINASEGSSSSASLLQVALTEVDKMDQEIDQMLTAISQAKASYANYCALVAGLERLIRNSSEALTTTSARVNDLLTTYLGSGGRLPVLSSVKISSSRLAPQVERMRIELANLDDLGWVDGVDMLVQELKFVEADIKMNAAQFQSMVDQCGVLRRDHGDDSRTAQVNQLFQQNNQLLRACEELIDHFSTVAAQSAKWNVTCQDFVGWIDKQASILSRLNNSPTNTVPTEQCLTELKKVQAGLDSSVAKQQAVADETQKLTITLSRAMHSLDATSALIPASSIRVYPRHSFRLSASYRWHDSVMSAVGVLDDLAKTIPNKIAEYEKLLVKWKEVMDRRTGLVKWLDTAEAKVNESVQLIENQEATESGTVWNHQLHEMRALDSTVSEKRIEMKKVEEEIFRFSSQTSGLAMTDTVNRLNAFEKRLRELADDFRRVSHDLMAWLQRRESRNPQPDAEEGASKLEQCRSIVQQMVIRVNSQSHQRHFPRKLGDTSKLLQELSGWKSTASTLICDVVRQFQTLEEQFGKATSSGDGVSSAQCSTMDWPYFCRLVRQIQIYLDENLPGIHGLLPTHGYDDTVSKLAFATSTLARLEDFSDLAPTTLEVLNKGQIKSGGSETIMRLETAISKLKEYIENLRRLQEDWRIYVADLDSFRSWLFQRALFSKRDRQRSSFEEIKQEGERLRGLRDTFRRLSGNRLQVDSELEKLDNDYRNLLYRMRHREPPSPSSHGSAEPESLRYSRSGVLADLLQTVQHIKSDVEQADLRAERRRLDPSRDGGGPCNPSFESPPPAKFNSDVPTQRNA</sequence>
<dbReference type="InterPro" id="IPR052403">
    <property type="entry name" value="LINC-complex_assoc"/>
</dbReference>
<dbReference type="PROSITE" id="PS00020">
    <property type="entry name" value="ACTININ_2"/>
    <property type="match status" value="1"/>
</dbReference>
<dbReference type="Gene3D" id="1.10.418.10">
    <property type="entry name" value="Calponin-like domain"/>
    <property type="match status" value="2"/>
</dbReference>
<comment type="caution">
    <text evidence="10">The sequence shown here is derived from an EMBL/GenBank/DDBJ whole genome shotgun (WGS) entry which is preliminary data.</text>
</comment>
<dbReference type="PROSITE" id="PS50021">
    <property type="entry name" value="CH"/>
    <property type="match status" value="2"/>
</dbReference>
<evidence type="ECO:0000256" key="1">
    <source>
        <dbReference type="ARBA" id="ARBA00004370"/>
    </source>
</evidence>
<dbReference type="FunFam" id="1.10.418.10:FF:000033">
    <property type="entry name" value="nesprin-1 isoform X1"/>
    <property type="match status" value="1"/>
</dbReference>
<dbReference type="RefSeq" id="XP_024347814.1">
    <property type="nucleotide sequence ID" value="XM_024497778.1"/>
</dbReference>
<dbReference type="InterPro" id="IPR001715">
    <property type="entry name" value="CH_dom"/>
</dbReference>
<dbReference type="GO" id="GO:0005640">
    <property type="term" value="C:nuclear outer membrane"/>
    <property type="evidence" value="ECO:0007669"/>
    <property type="project" value="TreeGrafter"/>
</dbReference>
<feature type="coiled-coil region" evidence="7">
    <location>
        <begin position="1184"/>
        <end position="1218"/>
    </location>
</feature>
<dbReference type="InterPro" id="IPR047291">
    <property type="entry name" value="CH_SYNE1_rpt2"/>
</dbReference>
<feature type="region of interest" description="Disordered" evidence="8">
    <location>
        <begin position="150"/>
        <end position="185"/>
    </location>
</feature>
<dbReference type="OrthoDB" id="18740at2759"/>
<dbReference type="EMBL" id="APAU02000109">
    <property type="protein sequence ID" value="EUB56618.1"/>
    <property type="molecule type" value="Genomic_DNA"/>
</dbReference>
<dbReference type="GO" id="GO:0005737">
    <property type="term" value="C:cytoplasm"/>
    <property type="evidence" value="ECO:0007669"/>
    <property type="project" value="TreeGrafter"/>
</dbReference>
<organism evidence="10 11">
    <name type="scientific">Echinococcus granulosus</name>
    <name type="common">Hydatid tapeworm</name>
    <dbReference type="NCBI Taxonomy" id="6210"/>
    <lineage>
        <taxon>Eukaryota</taxon>
        <taxon>Metazoa</taxon>
        <taxon>Spiralia</taxon>
        <taxon>Lophotrochozoa</taxon>
        <taxon>Platyhelminthes</taxon>
        <taxon>Cestoda</taxon>
        <taxon>Eucestoda</taxon>
        <taxon>Cyclophyllidea</taxon>
        <taxon>Taeniidae</taxon>
        <taxon>Echinococcus</taxon>
        <taxon>Echinococcus granulosus group</taxon>
    </lineage>
</organism>
<evidence type="ECO:0000259" key="9">
    <source>
        <dbReference type="PROSITE" id="PS50021"/>
    </source>
</evidence>
<dbReference type="PROSITE" id="PS00019">
    <property type="entry name" value="ACTININ_1"/>
    <property type="match status" value="1"/>
</dbReference>
<feature type="compositionally biased region" description="Polar residues" evidence="8">
    <location>
        <begin position="150"/>
        <end position="160"/>
    </location>
</feature>
<feature type="coiled-coil region" evidence="7">
    <location>
        <begin position="3290"/>
        <end position="3376"/>
    </location>
</feature>
<keyword evidence="3" id="KW-0677">Repeat</keyword>
<comment type="subcellular location">
    <subcellularLocation>
        <location evidence="1">Membrane</location>
    </subcellularLocation>
</comment>
<evidence type="ECO:0000256" key="8">
    <source>
        <dbReference type="SAM" id="MobiDB-lite"/>
    </source>
</evidence>
<dbReference type="InterPro" id="IPR001589">
    <property type="entry name" value="Actinin_actin-bd_CS"/>
</dbReference>
<dbReference type="CTD" id="36344244"/>
<keyword evidence="7" id="KW-0175">Coiled coil</keyword>
<evidence type="ECO:0000256" key="7">
    <source>
        <dbReference type="SAM" id="Coils"/>
    </source>
</evidence>
<dbReference type="KEGG" id="egl:EGR_08529"/>
<evidence type="ECO:0000256" key="2">
    <source>
        <dbReference type="ARBA" id="ARBA00022692"/>
    </source>
</evidence>
<dbReference type="SUPFAM" id="SSF47576">
    <property type="entry name" value="Calponin-homology domain, CH-domain"/>
    <property type="match status" value="1"/>
</dbReference>
<dbReference type="PANTHER" id="PTHR47535">
    <property type="entry name" value="MUSCLE-SPECIFIC PROTEIN 300 KDA, ISOFORM G"/>
    <property type="match status" value="1"/>
</dbReference>
<dbReference type="STRING" id="6210.W6U5Z5"/>
<dbReference type="GO" id="GO:0007097">
    <property type="term" value="P:nuclear migration"/>
    <property type="evidence" value="ECO:0007669"/>
    <property type="project" value="TreeGrafter"/>
</dbReference>
<dbReference type="GeneID" id="36344244"/>
<evidence type="ECO:0000313" key="11">
    <source>
        <dbReference type="Proteomes" id="UP000019149"/>
    </source>
</evidence>
<dbReference type="Pfam" id="PF00307">
    <property type="entry name" value="CH"/>
    <property type="match status" value="2"/>
</dbReference>
<proteinExistence type="predicted"/>
<keyword evidence="6" id="KW-0009">Actin-binding</keyword>
<evidence type="ECO:0000256" key="4">
    <source>
        <dbReference type="ARBA" id="ARBA00022989"/>
    </source>
</evidence>
<feature type="region of interest" description="Disordered" evidence="8">
    <location>
        <begin position="13"/>
        <end position="33"/>
    </location>
</feature>
<evidence type="ECO:0000313" key="10">
    <source>
        <dbReference type="EMBL" id="EUB56618.1"/>
    </source>
</evidence>
<feature type="compositionally biased region" description="Basic and acidic residues" evidence="8">
    <location>
        <begin position="3701"/>
        <end position="3719"/>
    </location>
</feature>
<feature type="region of interest" description="Disordered" evidence="8">
    <location>
        <begin position="3701"/>
        <end position="3747"/>
    </location>
</feature>
<keyword evidence="5" id="KW-0472">Membrane</keyword>
<reference evidence="10 11" key="1">
    <citation type="journal article" date="2013" name="Nat. Genet.">
        <title>The genome of the hydatid tapeworm Echinococcus granulosus.</title>
        <authorList>
            <person name="Zheng H."/>
            <person name="Zhang W."/>
            <person name="Zhang L."/>
            <person name="Zhang Z."/>
            <person name="Li J."/>
            <person name="Lu G."/>
            <person name="Zhu Y."/>
            <person name="Wang Y."/>
            <person name="Huang Y."/>
            <person name="Liu J."/>
            <person name="Kang H."/>
            <person name="Chen J."/>
            <person name="Wang L."/>
            <person name="Chen A."/>
            <person name="Yu S."/>
            <person name="Gao Z."/>
            <person name="Jin L."/>
            <person name="Gu W."/>
            <person name="Wang Z."/>
            <person name="Zhao L."/>
            <person name="Shi B."/>
            <person name="Wen H."/>
            <person name="Lin R."/>
            <person name="Jones M.K."/>
            <person name="Brejova B."/>
            <person name="Vinar T."/>
            <person name="Zhao G."/>
            <person name="McManus D.P."/>
            <person name="Chen Z."/>
            <person name="Zhou Y."/>
            <person name="Wang S."/>
        </authorList>
    </citation>
    <scope>NUCLEOTIDE SEQUENCE [LARGE SCALE GENOMIC DNA]</scope>
</reference>
<dbReference type="SMART" id="SM00033">
    <property type="entry name" value="CH"/>
    <property type="match status" value="2"/>
</dbReference>
<evidence type="ECO:0000256" key="3">
    <source>
        <dbReference type="ARBA" id="ARBA00022737"/>
    </source>
</evidence>
<keyword evidence="2" id="KW-0812">Transmembrane</keyword>
<feature type="coiled-coil region" evidence="7">
    <location>
        <begin position="2373"/>
        <end position="2435"/>
    </location>
</feature>
<dbReference type="PANTHER" id="PTHR47535:SF1">
    <property type="entry name" value="NESPRIN-1"/>
    <property type="match status" value="1"/>
</dbReference>
<dbReference type="OMA" id="SACERYT"/>
<dbReference type="CDD" id="cd21243">
    <property type="entry name" value="CH_SYNE1_rpt2"/>
    <property type="match status" value="1"/>
</dbReference>
<gene>
    <name evidence="10" type="ORF">EGR_08529</name>
</gene>
<evidence type="ECO:0000256" key="6">
    <source>
        <dbReference type="ARBA" id="ARBA00023203"/>
    </source>
</evidence>
<evidence type="ECO:0000256" key="5">
    <source>
        <dbReference type="ARBA" id="ARBA00023136"/>
    </source>
</evidence>
<dbReference type="GO" id="GO:0051015">
    <property type="term" value="F:actin filament binding"/>
    <property type="evidence" value="ECO:0007669"/>
    <property type="project" value="TreeGrafter"/>
</dbReference>
<name>W6U5Z5_ECHGR</name>
<dbReference type="Proteomes" id="UP000019149">
    <property type="component" value="Unassembled WGS sequence"/>
</dbReference>
<accession>W6U5Z5</accession>
<keyword evidence="4" id="KW-1133">Transmembrane helix</keyword>